<dbReference type="InterPro" id="IPR045237">
    <property type="entry name" value="COPS7/eIF3m"/>
</dbReference>
<dbReference type="InParanoid" id="A7F2M7"/>
<evidence type="ECO:0000313" key="6">
    <source>
        <dbReference type="Proteomes" id="UP000001312"/>
    </source>
</evidence>
<dbReference type="EMBL" id="CH476639">
    <property type="protein sequence ID" value="EDN95969.1"/>
    <property type="molecule type" value="Genomic_DNA"/>
</dbReference>
<dbReference type="GeneID" id="5483209"/>
<dbReference type="STRING" id="665079.A7F2M7"/>
<dbReference type="HOGENOM" id="CLU_054426_0_0_1"/>
<dbReference type="Proteomes" id="UP000001312">
    <property type="component" value="Unassembled WGS sequence"/>
</dbReference>
<reference evidence="6" key="1">
    <citation type="journal article" date="2011" name="PLoS Genet.">
        <title>Genomic analysis of the necrotrophic fungal pathogens Sclerotinia sclerotiorum and Botrytis cinerea.</title>
        <authorList>
            <person name="Amselem J."/>
            <person name="Cuomo C.A."/>
            <person name="van Kan J.A."/>
            <person name="Viaud M."/>
            <person name="Benito E.P."/>
            <person name="Couloux A."/>
            <person name="Coutinho P.M."/>
            <person name="de Vries R.P."/>
            <person name="Dyer P.S."/>
            <person name="Fillinger S."/>
            <person name="Fournier E."/>
            <person name="Gout L."/>
            <person name="Hahn M."/>
            <person name="Kohn L."/>
            <person name="Lapalu N."/>
            <person name="Plummer K.M."/>
            <person name="Pradier J.M."/>
            <person name="Quevillon E."/>
            <person name="Sharon A."/>
            <person name="Simon A."/>
            <person name="ten Have A."/>
            <person name="Tudzynski B."/>
            <person name="Tudzynski P."/>
            <person name="Wincker P."/>
            <person name="Andrew M."/>
            <person name="Anthouard V."/>
            <person name="Beever R.E."/>
            <person name="Beffa R."/>
            <person name="Benoit I."/>
            <person name="Bouzid O."/>
            <person name="Brault B."/>
            <person name="Chen Z."/>
            <person name="Choquer M."/>
            <person name="Collemare J."/>
            <person name="Cotton P."/>
            <person name="Danchin E.G."/>
            <person name="Da Silva C."/>
            <person name="Gautier A."/>
            <person name="Giraud C."/>
            <person name="Giraud T."/>
            <person name="Gonzalez C."/>
            <person name="Grossetete S."/>
            <person name="Guldener U."/>
            <person name="Henrissat B."/>
            <person name="Howlett B.J."/>
            <person name="Kodira C."/>
            <person name="Kretschmer M."/>
            <person name="Lappartient A."/>
            <person name="Leroch M."/>
            <person name="Levis C."/>
            <person name="Mauceli E."/>
            <person name="Neuveglise C."/>
            <person name="Oeser B."/>
            <person name="Pearson M."/>
            <person name="Poulain J."/>
            <person name="Poussereau N."/>
            <person name="Quesneville H."/>
            <person name="Rascle C."/>
            <person name="Schumacher J."/>
            <person name="Segurens B."/>
            <person name="Sexton A."/>
            <person name="Silva E."/>
            <person name="Sirven C."/>
            <person name="Soanes D.M."/>
            <person name="Talbot N.J."/>
            <person name="Templeton M."/>
            <person name="Yandava C."/>
            <person name="Yarden O."/>
            <person name="Zeng Q."/>
            <person name="Rollins J.A."/>
            <person name="Lebrun M.H."/>
            <person name="Dickman M."/>
        </authorList>
    </citation>
    <scope>NUCLEOTIDE SEQUENCE [LARGE SCALE GENOMIC DNA]</scope>
    <source>
        <strain evidence="6">ATCC 18683 / 1980 / Ss-1</strain>
    </source>
</reference>
<feature type="region of interest" description="Disordered" evidence="3">
    <location>
        <begin position="284"/>
        <end position="348"/>
    </location>
</feature>
<proteinExistence type="inferred from homology"/>
<dbReference type="RefSeq" id="XP_001587145.1">
    <property type="nucleotide sequence ID" value="XM_001587095.1"/>
</dbReference>
<organism evidence="5 6">
    <name type="scientific">Sclerotinia sclerotiorum (strain ATCC 18683 / 1980 / Ss-1)</name>
    <name type="common">White mold</name>
    <name type="synonym">Whetzelinia sclerotiorum</name>
    <dbReference type="NCBI Taxonomy" id="665079"/>
    <lineage>
        <taxon>Eukaryota</taxon>
        <taxon>Fungi</taxon>
        <taxon>Dikarya</taxon>
        <taxon>Ascomycota</taxon>
        <taxon>Pezizomycotina</taxon>
        <taxon>Leotiomycetes</taxon>
        <taxon>Helotiales</taxon>
        <taxon>Sclerotiniaceae</taxon>
        <taxon>Sclerotinia</taxon>
    </lineage>
</organism>
<protein>
    <recommendedName>
        <fullName evidence="4">PCI domain-containing protein</fullName>
    </recommendedName>
</protein>
<dbReference type="OMA" id="QMDIDEH"/>
<name>A7F2M7_SCLS1</name>
<gene>
    <name evidence="5" type="ORF">SS1G_12175</name>
</gene>
<dbReference type="AlphaFoldDB" id="A7F2M7"/>
<dbReference type="Pfam" id="PF01399">
    <property type="entry name" value="PCI"/>
    <property type="match status" value="1"/>
</dbReference>
<dbReference type="PANTHER" id="PTHR15350:SF5">
    <property type="entry name" value="COP9 SIGNALOSOME COMPLEX SUBUNIT 7"/>
    <property type="match status" value="1"/>
</dbReference>
<keyword evidence="2" id="KW-0736">Signalosome</keyword>
<dbReference type="InterPro" id="IPR000717">
    <property type="entry name" value="PCI_dom"/>
</dbReference>
<feature type="domain" description="PCI" evidence="4">
    <location>
        <begin position="20"/>
        <end position="187"/>
    </location>
</feature>
<dbReference type="SMART" id="SM00088">
    <property type="entry name" value="PINT"/>
    <property type="match status" value="1"/>
</dbReference>
<keyword evidence="6" id="KW-1185">Reference proteome</keyword>
<feature type="compositionally biased region" description="Acidic residues" evidence="3">
    <location>
        <begin position="287"/>
        <end position="296"/>
    </location>
</feature>
<dbReference type="PROSITE" id="PS50250">
    <property type="entry name" value="PCI"/>
    <property type="match status" value="1"/>
</dbReference>
<dbReference type="Pfam" id="PF22061">
    <property type="entry name" value="CSN7_HB_subdom"/>
    <property type="match status" value="1"/>
</dbReference>
<dbReference type="PANTHER" id="PTHR15350">
    <property type="entry name" value="COP9 SIGNALOSOME COMPLEX SUBUNIT 7/DENDRITIC CELL PROTEIN GA17"/>
    <property type="match status" value="1"/>
</dbReference>
<comment type="similarity">
    <text evidence="1">Belongs to the CSN7/EIF3M family. CSN7 subfamily.</text>
</comment>
<evidence type="ECO:0000256" key="1">
    <source>
        <dbReference type="ARBA" id="ARBA00008482"/>
    </source>
</evidence>
<sequence length="348" mass="37352">MPTDTFQQLHRQPDAVAVAVAPLMGPAICLLVELGAPQQPFLALTKSATSPRAAIDLITRATAAPGTYIFTELLLAPQIQALSTASPEQAAYLSLLKIFSYGTYLDYTSDSSLPTLSSAQTLKLRQLSFLTLAKSPSDLTYPKLQSALSLSTPRDLEDLVISTIYAGLITCTLDPYNQTVLVSSISPLRDLPPSTIPSMLSTLSAWSARCTTTLSSLESQIASIKAEAQRRHRDEKEWNAHVASLLETPPPAEPSTERAGIMSSLHSLTGKMTKSSGKRNATLENLGSDEEMDDVDSISGQQMKDTRSSKKRGFGGLGFGNSTDTGSTDADSTRLSLALDRILDHESM</sequence>
<evidence type="ECO:0000256" key="3">
    <source>
        <dbReference type="SAM" id="MobiDB-lite"/>
    </source>
</evidence>
<dbReference type="GO" id="GO:0008180">
    <property type="term" value="C:COP9 signalosome"/>
    <property type="evidence" value="ECO:0000318"/>
    <property type="project" value="GO_Central"/>
</dbReference>
<accession>A7F2M7</accession>
<dbReference type="eggNOG" id="KOG3250">
    <property type="taxonomic scope" value="Eukaryota"/>
</dbReference>
<evidence type="ECO:0000256" key="2">
    <source>
        <dbReference type="ARBA" id="ARBA00022790"/>
    </source>
</evidence>
<evidence type="ECO:0000313" key="5">
    <source>
        <dbReference type="EMBL" id="EDN95969.1"/>
    </source>
</evidence>
<evidence type="ECO:0000259" key="4">
    <source>
        <dbReference type="PROSITE" id="PS50250"/>
    </source>
</evidence>
<dbReference type="KEGG" id="ssl:SS1G_12175"/>